<comment type="caution">
    <text evidence="1">The sequence shown here is derived from an EMBL/GenBank/DDBJ whole genome shotgun (WGS) entry which is preliminary data.</text>
</comment>
<reference evidence="1" key="1">
    <citation type="submission" date="2023-04" db="EMBL/GenBank/DDBJ databases">
        <title>A chromosome-level genome assembly of the parasitoid wasp Eretmocerus hayati.</title>
        <authorList>
            <person name="Zhong Y."/>
            <person name="Liu S."/>
            <person name="Liu Y."/>
        </authorList>
    </citation>
    <scope>NUCLEOTIDE SEQUENCE</scope>
    <source>
        <strain evidence="1">ZJU_SS_LIU_2023</strain>
    </source>
</reference>
<keyword evidence="2" id="KW-1185">Reference proteome</keyword>
<proteinExistence type="predicted"/>
<evidence type="ECO:0000313" key="1">
    <source>
        <dbReference type="EMBL" id="KAJ8674186.1"/>
    </source>
</evidence>
<accession>A0ACC2NU94</accession>
<name>A0ACC2NU94_9HYME</name>
<protein>
    <submittedName>
        <fullName evidence="1">Uncharacterized protein</fullName>
    </submittedName>
</protein>
<evidence type="ECO:0000313" key="2">
    <source>
        <dbReference type="Proteomes" id="UP001239111"/>
    </source>
</evidence>
<sequence length="170" mass="19764">MKIIKNEWAYSGRVIIPIEDKKVLVGHRDGSISSLECDSPSGRRDKYKLKYLACLQRDLDEIFAIVYLLHTFGTNFISINSKFRVRFWDSESEITSYFDPVEPTSHINSAVLLPNNMLAIAGSEKDHSDQDMRFWIWDIGLDFPATENASLVECHEIWRAPNWHRLLKDF</sequence>
<gene>
    <name evidence="1" type="ORF">QAD02_005448</name>
</gene>
<dbReference type="EMBL" id="CM056743">
    <property type="protein sequence ID" value="KAJ8674186.1"/>
    <property type="molecule type" value="Genomic_DNA"/>
</dbReference>
<organism evidence="1 2">
    <name type="scientific">Eretmocerus hayati</name>
    <dbReference type="NCBI Taxonomy" id="131215"/>
    <lineage>
        <taxon>Eukaryota</taxon>
        <taxon>Metazoa</taxon>
        <taxon>Ecdysozoa</taxon>
        <taxon>Arthropoda</taxon>
        <taxon>Hexapoda</taxon>
        <taxon>Insecta</taxon>
        <taxon>Pterygota</taxon>
        <taxon>Neoptera</taxon>
        <taxon>Endopterygota</taxon>
        <taxon>Hymenoptera</taxon>
        <taxon>Apocrita</taxon>
        <taxon>Proctotrupomorpha</taxon>
        <taxon>Chalcidoidea</taxon>
        <taxon>Aphelinidae</taxon>
        <taxon>Aphelininae</taxon>
        <taxon>Eretmocerus</taxon>
    </lineage>
</organism>
<dbReference type="Proteomes" id="UP001239111">
    <property type="component" value="Chromosome 3"/>
</dbReference>